<protein>
    <submittedName>
        <fullName evidence="2">Uncharacterized protein</fullName>
    </submittedName>
</protein>
<reference evidence="2" key="1">
    <citation type="submission" date="2021-02" db="EMBL/GenBank/DDBJ databases">
        <authorList>
            <person name="Nowell W R."/>
        </authorList>
    </citation>
    <scope>NUCLEOTIDE SEQUENCE</scope>
</reference>
<dbReference type="EMBL" id="CAJNOO010004350">
    <property type="protein sequence ID" value="CAF1378220.1"/>
    <property type="molecule type" value="Genomic_DNA"/>
</dbReference>
<dbReference type="Proteomes" id="UP000663823">
    <property type="component" value="Unassembled WGS sequence"/>
</dbReference>
<dbReference type="Proteomes" id="UP000663882">
    <property type="component" value="Unassembled WGS sequence"/>
</dbReference>
<evidence type="ECO:0000313" key="6">
    <source>
        <dbReference type="Proteomes" id="UP000663889"/>
    </source>
</evidence>
<evidence type="ECO:0000313" key="2">
    <source>
        <dbReference type="EMBL" id="CAF0977894.1"/>
    </source>
</evidence>
<dbReference type="EMBL" id="CAJOAX010006111">
    <property type="protein sequence ID" value="CAF3970818.1"/>
    <property type="molecule type" value="Genomic_DNA"/>
</dbReference>
<dbReference type="EMBL" id="CAJOBE010011662">
    <property type="protein sequence ID" value="CAF4135802.1"/>
    <property type="molecule type" value="Genomic_DNA"/>
</dbReference>
<sequence length="108" mass="12490">MKVDNSNIDKDLDRIRSSSNLSNNDDSFELNKNNNLNQTIDNKLDQTDKTDDNTEMDLDEFNNWFADSFLQNVYKPFAHLDLLGIDANEIFCPWNLDTDVDVNPLFSP</sequence>
<accession>A0A814FBY4</accession>
<name>A0A814FBY4_9BILA</name>
<proteinExistence type="predicted"/>
<feature type="region of interest" description="Disordered" evidence="1">
    <location>
        <begin position="1"/>
        <end position="51"/>
    </location>
</feature>
<dbReference type="EMBL" id="CAJNOU010000378">
    <property type="protein sequence ID" value="CAF0977894.1"/>
    <property type="molecule type" value="Genomic_DNA"/>
</dbReference>
<evidence type="ECO:0000313" key="5">
    <source>
        <dbReference type="EMBL" id="CAF4135802.1"/>
    </source>
</evidence>
<dbReference type="Proteomes" id="UP000663874">
    <property type="component" value="Unassembled WGS sequence"/>
</dbReference>
<comment type="caution">
    <text evidence="2">The sequence shown here is derived from an EMBL/GenBank/DDBJ whole genome shotgun (WGS) entry which is preliminary data.</text>
</comment>
<evidence type="ECO:0000313" key="4">
    <source>
        <dbReference type="EMBL" id="CAF3970818.1"/>
    </source>
</evidence>
<dbReference type="Proteomes" id="UP000663889">
    <property type="component" value="Unassembled WGS sequence"/>
</dbReference>
<evidence type="ECO:0000313" key="3">
    <source>
        <dbReference type="EMBL" id="CAF1378220.1"/>
    </source>
</evidence>
<organism evidence="2 6">
    <name type="scientific">Rotaria sordida</name>
    <dbReference type="NCBI Taxonomy" id="392033"/>
    <lineage>
        <taxon>Eukaryota</taxon>
        <taxon>Metazoa</taxon>
        <taxon>Spiralia</taxon>
        <taxon>Gnathifera</taxon>
        <taxon>Rotifera</taxon>
        <taxon>Eurotatoria</taxon>
        <taxon>Bdelloidea</taxon>
        <taxon>Philodinida</taxon>
        <taxon>Philodinidae</taxon>
        <taxon>Rotaria</taxon>
    </lineage>
</organism>
<feature type="compositionally biased region" description="Basic and acidic residues" evidence="1">
    <location>
        <begin position="1"/>
        <end position="16"/>
    </location>
</feature>
<feature type="compositionally biased region" description="Polar residues" evidence="1">
    <location>
        <begin position="30"/>
        <end position="41"/>
    </location>
</feature>
<gene>
    <name evidence="5" type="ORF">FNK824_LOCUS32960</name>
    <name evidence="4" type="ORF">OTI717_LOCUS27426</name>
    <name evidence="3" type="ORF">RFH988_LOCUS33704</name>
    <name evidence="2" type="ORF">SEV965_LOCUS9599</name>
</gene>
<evidence type="ECO:0000256" key="1">
    <source>
        <dbReference type="SAM" id="MobiDB-lite"/>
    </source>
</evidence>
<dbReference type="AlphaFoldDB" id="A0A814FBY4"/>
<feature type="compositionally biased region" description="Basic and acidic residues" evidence="1">
    <location>
        <begin position="42"/>
        <end position="51"/>
    </location>
</feature>